<protein>
    <submittedName>
        <fullName evidence="2">Uncharacterized protein</fullName>
    </submittedName>
</protein>
<feature type="region of interest" description="Disordered" evidence="1">
    <location>
        <begin position="646"/>
        <end position="686"/>
    </location>
</feature>
<dbReference type="SMR" id="A0A8R2R6N1"/>
<dbReference type="GeneID" id="101738390"/>
<feature type="compositionally biased region" description="Basic and acidic residues" evidence="1">
    <location>
        <begin position="533"/>
        <end position="552"/>
    </location>
</feature>
<proteinExistence type="predicted"/>
<dbReference type="CTD" id="42982"/>
<evidence type="ECO:0000313" key="3">
    <source>
        <dbReference type="Proteomes" id="UP000005204"/>
    </source>
</evidence>
<keyword evidence="3" id="KW-1185">Reference proteome</keyword>
<feature type="region of interest" description="Disordered" evidence="1">
    <location>
        <begin position="528"/>
        <end position="583"/>
    </location>
</feature>
<dbReference type="AlphaFoldDB" id="A0A8R2R6N1"/>
<reference evidence="2" key="2">
    <citation type="submission" date="2022-06" db="UniProtKB">
        <authorList>
            <consortium name="EnsemblMetazoa"/>
        </authorList>
    </citation>
    <scope>IDENTIFICATION</scope>
    <source>
        <strain evidence="2">p50T (Dazao)</strain>
    </source>
</reference>
<feature type="region of interest" description="Disordered" evidence="1">
    <location>
        <begin position="62"/>
        <end position="102"/>
    </location>
</feature>
<sequence>MATRSGKRIRSMSNDSTVKDDVDITVRSERKVRNKLLNGNTDGSCINVIKCKKRSNYVRYPTDDEQHSADNDLDGIETKQSRSTRKNTLKDRNTISVNNENTESFDAKKHVRTTRRTKKASESSIENVPVTENMYKREEHKTKNKKCNKKHSLNYDKTVDVVPKKTKSRKKKGKKSTSIVESVENENFNKGNLSTDSFHSASESPTKTLTLNTNKSIKEAIHLETNFKSQNEPKSETILKDNESKPIVNENIKKNTHKKKSSIKEKITDTTFDYCEIKSSPLKQNTSIQSTTESCEMFETHRNQSIINTTYDKNDSTDNVNVTYEKANTSIKDSRPIMTLSDEIQNLQKSNNSQILNTTAKNRKSEFLNNTFDKESSIDIAKRKSSLKNSTFDKSCTGHEASDITFEVLDHNLSESSKRKSSVVKKYNKLSEIHTTAKINNELTNENLAQPNIKPDEKLNTTFDKTTKTSLLSTDSENDVSRISITSDDSSITPLHDSNIIKDTTLVLIESSMDESLNIAKDTLSSQESVTPLKREGTFTKDGPELDSESKKAASVTPKHTPVKRMSLPSPGSTPFPNKSSQKERLLNITRSIEKSRRSSLVEVVPRTTKVMFCSPVDNPTIFSQQRKKVIKSNLKGSNKSFVVEENELKSRSTARKRSYTQSDAEDARAKRKRVTETAVEPARKRTFSASAKLSELFTPQRVVTPSKPKPNSQFNRTKLPNFAALHQKQFDKMESLDECQERKAKRAKQLLTPTGSVGVSEKISPKASTTEQQKEQQKQKVSSKKNPYDFQVNPESKPGYTRFGFKLNMDINPFCVPTKNINHTKASKLSKPNGLIRQATLPSLTGTTSTRKETAKQLVMREKSFTDKRTGKIQETRTVIKGVRTNRRFDLQMRLRNLN</sequence>
<dbReference type="EnsemblMetazoa" id="XM_038020351.1">
    <property type="protein sequence ID" value="XP_037876279.1"/>
    <property type="gene ID" value="LOC101738390"/>
</dbReference>
<feature type="compositionally biased region" description="Polar residues" evidence="1">
    <location>
        <begin position="570"/>
        <end position="580"/>
    </location>
</feature>
<dbReference type="Proteomes" id="UP000005204">
    <property type="component" value="Unassembled WGS sequence"/>
</dbReference>
<reference evidence="3" key="1">
    <citation type="journal article" date="2008" name="Insect Biochem. Mol. Biol.">
        <title>The genome of a lepidopteran model insect, the silkworm Bombyx mori.</title>
        <authorList>
            <consortium name="International Silkworm Genome Consortium"/>
        </authorList>
    </citation>
    <scope>NUCLEOTIDE SEQUENCE [LARGE SCALE GENOMIC DNA]</scope>
    <source>
        <strain evidence="3">p50T</strain>
    </source>
</reference>
<organism evidence="2 3">
    <name type="scientific">Bombyx mori</name>
    <name type="common">Silk moth</name>
    <dbReference type="NCBI Taxonomy" id="7091"/>
    <lineage>
        <taxon>Eukaryota</taxon>
        <taxon>Metazoa</taxon>
        <taxon>Ecdysozoa</taxon>
        <taxon>Arthropoda</taxon>
        <taxon>Hexapoda</taxon>
        <taxon>Insecta</taxon>
        <taxon>Pterygota</taxon>
        <taxon>Neoptera</taxon>
        <taxon>Endopterygota</taxon>
        <taxon>Lepidoptera</taxon>
        <taxon>Glossata</taxon>
        <taxon>Ditrysia</taxon>
        <taxon>Bombycoidea</taxon>
        <taxon>Bombycidae</taxon>
        <taxon>Bombycinae</taxon>
        <taxon>Bombyx</taxon>
    </lineage>
</organism>
<name>A0A8R2R6N1_BOMMO</name>
<feature type="compositionally biased region" description="Basic and acidic residues" evidence="1">
    <location>
        <begin position="62"/>
        <end position="80"/>
    </location>
</feature>
<evidence type="ECO:0000256" key="1">
    <source>
        <dbReference type="SAM" id="MobiDB-lite"/>
    </source>
</evidence>
<feature type="region of interest" description="Disordered" evidence="1">
    <location>
        <begin position="748"/>
        <end position="796"/>
    </location>
</feature>
<feature type="compositionally biased region" description="Basic residues" evidence="1">
    <location>
        <begin position="164"/>
        <end position="175"/>
    </location>
</feature>
<feature type="region of interest" description="Disordered" evidence="1">
    <location>
        <begin position="163"/>
        <end position="183"/>
    </location>
</feature>
<dbReference type="KEGG" id="bmor:101738390"/>
<accession>A0A8R2R6N1</accession>
<feature type="region of interest" description="Disordered" evidence="1">
    <location>
        <begin position="188"/>
        <end position="207"/>
    </location>
</feature>
<evidence type="ECO:0000313" key="2">
    <source>
        <dbReference type="EnsemblMetazoa" id="XP_037876279.1"/>
    </source>
</evidence>
<dbReference type="RefSeq" id="XP_037876279.1">
    <property type="nucleotide sequence ID" value="XM_038020351.2"/>
</dbReference>